<dbReference type="AlphaFoldDB" id="A0A427DJR7"/>
<sequence length="60" mass="7251">MLVKSKVLPKGMWSKSIHYFYSLKNQNYCWCESMLERDALLVMEFDDDIERYKTQPISIQ</sequence>
<proteinExistence type="predicted"/>
<reference evidence="1 2" key="1">
    <citation type="submission" date="2018-10" db="EMBL/GenBank/DDBJ databases">
        <title>Transmission dynamics of multidrug resistant bacteria on intensive care unit surfaces.</title>
        <authorList>
            <person name="D'Souza A.W."/>
            <person name="Potter R.F."/>
            <person name="Wallace M."/>
            <person name="Shupe A."/>
            <person name="Patel S."/>
            <person name="Sun S."/>
            <person name="Gul D."/>
            <person name="Kwon J.H."/>
            <person name="Andleeb S."/>
            <person name="Burnham C.-A.D."/>
            <person name="Dantas G."/>
        </authorList>
    </citation>
    <scope>NUCLEOTIDE SEQUENCE [LARGE SCALE GENOMIC DNA]</scope>
    <source>
        <strain evidence="1 2">PX_177</strain>
    </source>
</reference>
<accession>A0A427DJR7</accession>
<evidence type="ECO:0000313" key="2">
    <source>
        <dbReference type="Proteomes" id="UP000276506"/>
    </source>
</evidence>
<gene>
    <name evidence="1" type="ORF">EGJ28_24300</name>
</gene>
<dbReference type="EMBL" id="RHQL01000043">
    <property type="protein sequence ID" value="RRV03305.1"/>
    <property type="molecule type" value="Genomic_DNA"/>
</dbReference>
<dbReference type="Proteomes" id="UP000276506">
    <property type="component" value="Unassembled WGS sequence"/>
</dbReference>
<comment type="caution">
    <text evidence="1">The sequence shown here is derived from an EMBL/GenBank/DDBJ whole genome shotgun (WGS) entry which is preliminary data.</text>
</comment>
<evidence type="ECO:0000313" key="1">
    <source>
        <dbReference type="EMBL" id="RRV03305.1"/>
    </source>
</evidence>
<protein>
    <submittedName>
        <fullName evidence="1">Uncharacterized protein</fullName>
    </submittedName>
</protein>
<organism evidence="1 2">
    <name type="scientific">Stutzerimonas xanthomarina</name>
    <dbReference type="NCBI Taxonomy" id="271420"/>
    <lineage>
        <taxon>Bacteria</taxon>
        <taxon>Pseudomonadati</taxon>
        <taxon>Pseudomonadota</taxon>
        <taxon>Gammaproteobacteria</taxon>
        <taxon>Pseudomonadales</taxon>
        <taxon>Pseudomonadaceae</taxon>
        <taxon>Stutzerimonas</taxon>
    </lineage>
</organism>
<name>A0A427DJR7_9GAMM</name>